<dbReference type="InterPro" id="IPR041891">
    <property type="entry name" value="Alpha_CA_prokaryot-like"/>
</dbReference>
<reference evidence="10 12" key="1">
    <citation type="submission" date="2024-12" db="EMBL/GenBank/DDBJ databases">
        <title>The unique morphological basis and parallel evolutionary history of personate flowers in Penstemon.</title>
        <authorList>
            <person name="Depatie T.H."/>
            <person name="Wessinger C.A."/>
        </authorList>
    </citation>
    <scope>NUCLEOTIDE SEQUENCE [LARGE SCALE GENOMIC DNA]</scope>
    <source>
        <strain evidence="10">WTNN_2</strain>
        <tissue evidence="10">Leaf</tissue>
    </source>
</reference>
<comment type="cofactor">
    <cofactor evidence="1 6">
        <name>Zn(2+)</name>
        <dbReference type="ChEBI" id="CHEBI:29105"/>
    </cofactor>
</comment>
<evidence type="ECO:0000313" key="11">
    <source>
        <dbReference type="EMBL" id="KAL3833532.1"/>
    </source>
</evidence>
<evidence type="ECO:0000256" key="4">
    <source>
        <dbReference type="ARBA" id="ARBA00022833"/>
    </source>
</evidence>
<evidence type="ECO:0000256" key="3">
    <source>
        <dbReference type="ARBA" id="ARBA00022723"/>
    </source>
</evidence>
<dbReference type="PANTHER" id="PTHR18952">
    <property type="entry name" value="CARBONIC ANHYDRASE"/>
    <property type="match status" value="1"/>
</dbReference>
<dbReference type="EMBL" id="JBJXBP010000004">
    <property type="protein sequence ID" value="KAL3833529.1"/>
    <property type="molecule type" value="Genomic_DNA"/>
</dbReference>
<dbReference type="EC" id="4.2.1.1" evidence="2 6"/>
<comment type="similarity">
    <text evidence="6">Belongs to the alpha-carbonic anhydrase family.</text>
</comment>
<accession>A0ABD3T991</accession>
<evidence type="ECO:0000256" key="6">
    <source>
        <dbReference type="RuleBase" id="RU367011"/>
    </source>
</evidence>
<feature type="chain" id="PRO_5044523823" description="Carbonic anhydrase" evidence="6">
    <location>
        <begin position="29"/>
        <end position="274"/>
    </location>
</feature>
<dbReference type="PROSITE" id="PS51144">
    <property type="entry name" value="ALPHA_CA_2"/>
    <property type="match status" value="1"/>
</dbReference>
<evidence type="ECO:0000256" key="5">
    <source>
        <dbReference type="ARBA" id="ARBA00023239"/>
    </source>
</evidence>
<name>A0ABD3T991_9LAMI</name>
<dbReference type="SUPFAM" id="SSF51069">
    <property type="entry name" value="Carbonic anhydrase"/>
    <property type="match status" value="1"/>
</dbReference>
<keyword evidence="4 6" id="KW-0862">Zinc</keyword>
<comment type="caution">
    <text evidence="10">The sequence shown here is derived from an EMBL/GenBank/DDBJ whole genome shotgun (WGS) entry which is preliminary data.</text>
</comment>
<keyword evidence="12" id="KW-1185">Reference proteome</keyword>
<dbReference type="Proteomes" id="UP001634393">
    <property type="component" value="Unassembled WGS sequence"/>
</dbReference>
<evidence type="ECO:0000313" key="9">
    <source>
        <dbReference type="EMBL" id="KAL3833526.1"/>
    </source>
</evidence>
<evidence type="ECO:0000313" key="12">
    <source>
        <dbReference type="Proteomes" id="UP001634393"/>
    </source>
</evidence>
<feature type="signal peptide" evidence="6">
    <location>
        <begin position="1"/>
        <end position="28"/>
    </location>
</feature>
<sequence length="274" mass="30318">MGFNCNTSTLILFSYLLFTSLLNTIVNATGPEVEDETSFSYVVGAPNGPQNWSNLNSSWILCGTGQSQSPINLPVDRAAVLPASRDSFIRNYKPAPATIRNRGHDIQVEWIGNAGGIVINGTEYKLDHSHWHIPSEHTVNGARFAMELHIVHTSLNGDIAVIGVLYNFGLSDPFLARLSPYLRKVSHEEETGVGILNPWETNFDGSAYYRYIGSLTTPPCSENITWTVIKKVKTVSRAQVRALQNAIHDGSMGNARPIQPLNGRTVFLYRSRIF</sequence>
<evidence type="ECO:0000259" key="7">
    <source>
        <dbReference type="PROSITE" id="PS51144"/>
    </source>
</evidence>
<dbReference type="EMBL" id="JBJXBP010000004">
    <property type="protein sequence ID" value="KAL3833526.1"/>
    <property type="molecule type" value="Genomic_DNA"/>
</dbReference>
<dbReference type="InterPro" id="IPR018338">
    <property type="entry name" value="Carbonic_anhydrase_a-class_CS"/>
</dbReference>
<dbReference type="EMBL" id="JBJXBP010000278">
    <property type="protein sequence ID" value="KAL3808854.1"/>
    <property type="molecule type" value="Genomic_DNA"/>
</dbReference>
<dbReference type="Pfam" id="PF00194">
    <property type="entry name" value="Carb_anhydrase"/>
    <property type="match status" value="1"/>
</dbReference>
<keyword evidence="6" id="KW-0732">Signal</keyword>
<dbReference type="GO" id="GO:0008270">
    <property type="term" value="F:zinc ion binding"/>
    <property type="evidence" value="ECO:0007669"/>
    <property type="project" value="UniProtKB-UniRule"/>
</dbReference>
<dbReference type="GO" id="GO:0004089">
    <property type="term" value="F:carbonate dehydratase activity"/>
    <property type="evidence" value="ECO:0007669"/>
    <property type="project" value="UniProtKB-UniRule"/>
</dbReference>
<proteinExistence type="inferred from homology"/>
<feature type="domain" description="Alpha-carbonic anhydrase" evidence="7">
    <location>
        <begin position="37"/>
        <end position="270"/>
    </location>
</feature>
<dbReference type="EMBL" id="JBJXBP010000004">
    <property type="protein sequence ID" value="KAL3833532.1"/>
    <property type="molecule type" value="Genomic_DNA"/>
</dbReference>
<evidence type="ECO:0000313" key="8">
    <source>
        <dbReference type="EMBL" id="KAL3808854.1"/>
    </source>
</evidence>
<dbReference type="AlphaFoldDB" id="A0ABD3T991"/>
<evidence type="ECO:0000313" key="10">
    <source>
        <dbReference type="EMBL" id="KAL3833529.1"/>
    </source>
</evidence>
<comment type="function">
    <text evidence="6">Reversible hydration of carbon dioxide.</text>
</comment>
<evidence type="ECO:0000256" key="2">
    <source>
        <dbReference type="ARBA" id="ARBA00012925"/>
    </source>
</evidence>
<dbReference type="InterPro" id="IPR023561">
    <property type="entry name" value="Carbonic_anhydrase_a-class"/>
</dbReference>
<evidence type="ECO:0000256" key="1">
    <source>
        <dbReference type="ARBA" id="ARBA00001947"/>
    </source>
</evidence>
<keyword evidence="5 6" id="KW-0456">Lyase</keyword>
<dbReference type="SMART" id="SM01057">
    <property type="entry name" value="Carb_anhydrase"/>
    <property type="match status" value="1"/>
</dbReference>
<gene>
    <name evidence="8" type="ORF">ACJIZ3_000200</name>
    <name evidence="9" type="ORF">ACJIZ3_008262</name>
    <name evidence="10" type="ORF">ACJIZ3_008265</name>
    <name evidence="11" type="ORF">ACJIZ3_008268</name>
</gene>
<dbReference type="PANTHER" id="PTHR18952:SF271">
    <property type="entry name" value="ALPHA CARBONIC ANHYDRASE 4-RELATED"/>
    <property type="match status" value="1"/>
</dbReference>
<dbReference type="PROSITE" id="PS00162">
    <property type="entry name" value="ALPHA_CA_1"/>
    <property type="match status" value="1"/>
</dbReference>
<protein>
    <recommendedName>
        <fullName evidence="2 6">Carbonic anhydrase</fullName>
        <ecNumber evidence="2 6">4.2.1.1</ecNumber>
    </recommendedName>
</protein>
<comment type="catalytic activity">
    <reaction evidence="6">
        <text>hydrogencarbonate + H(+) = CO2 + H2O</text>
        <dbReference type="Rhea" id="RHEA:10748"/>
        <dbReference type="ChEBI" id="CHEBI:15377"/>
        <dbReference type="ChEBI" id="CHEBI:15378"/>
        <dbReference type="ChEBI" id="CHEBI:16526"/>
        <dbReference type="ChEBI" id="CHEBI:17544"/>
        <dbReference type="EC" id="4.2.1.1"/>
    </reaction>
</comment>
<dbReference type="InterPro" id="IPR001148">
    <property type="entry name" value="CA_dom"/>
</dbReference>
<keyword evidence="3 6" id="KW-0479">Metal-binding</keyword>
<organism evidence="10 12">
    <name type="scientific">Penstemon smallii</name>
    <dbReference type="NCBI Taxonomy" id="265156"/>
    <lineage>
        <taxon>Eukaryota</taxon>
        <taxon>Viridiplantae</taxon>
        <taxon>Streptophyta</taxon>
        <taxon>Embryophyta</taxon>
        <taxon>Tracheophyta</taxon>
        <taxon>Spermatophyta</taxon>
        <taxon>Magnoliopsida</taxon>
        <taxon>eudicotyledons</taxon>
        <taxon>Gunneridae</taxon>
        <taxon>Pentapetalae</taxon>
        <taxon>asterids</taxon>
        <taxon>lamiids</taxon>
        <taxon>Lamiales</taxon>
        <taxon>Plantaginaceae</taxon>
        <taxon>Cheloneae</taxon>
        <taxon>Penstemon</taxon>
    </lineage>
</organism>
<dbReference type="InterPro" id="IPR036398">
    <property type="entry name" value="CA_dom_sf"/>
</dbReference>
<dbReference type="CDD" id="cd03124">
    <property type="entry name" value="alpha_CA_prokaryotic_like"/>
    <property type="match status" value="1"/>
</dbReference>
<dbReference type="Gene3D" id="3.10.200.10">
    <property type="entry name" value="Alpha carbonic anhydrase"/>
    <property type="match status" value="1"/>
</dbReference>